<feature type="region of interest" description="Disordered" evidence="1">
    <location>
        <begin position="104"/>
        <end position="127"/>
    </location>
</feature>
<dbReference type="AlphaFoldDB" id="A0A915DTD2"/>
<proteinExistence type="predicted"/>
<dbReference type="WBParaSite" id="jg23450">
    <property type="protein sequence ID" value="jg23450"/>
    <property type="gene ID" value="jg23450"/>
</dbReference>
<organism evidence="2 3">
    <name type="scientific">Ditylenchus dipsaci</name>
    <dbReference type="NCBI Taxonomy" id="166011"/>
    <lineage>
        <taxon>Eukaryota</taxon>
        <taxon>Metazoa</taxon>
        <taxon>Ecdysozoa</taxon>
        <taxon>Nematoda</taxon>
        <taxon>Chromadorea</taxon>
        <taxon>Rhabditida</taxon>
        <taxon>Tylenchina</taxon>
        <taxon>Tylenchomorpha</taxon>
        <taxon>Sphaerularioidea</taxon>
        <taxon>Anguinidae</taxon>
        <taxon>Anguininae</taxon>
        <taxon>Ditylenchus</taxon>
    </lineage>
</organism>
<feature type="region of interest" description="Disordered" evidence="1">
    <location>
        <begin position="55"/>
        <end position="74"/>
    </location>
</feature>
<evidence type="ECO:0000313" key="2">
    <source>
        <dbReference type="Proteomes" id="UP000887574"/>
    </source>
</evidence>
<accession>A0A915DTD2</accession>
<evidence type="ECO:0000256" key="1">
    <source>
        <dbReference type="SAM" id="MobiDB-lite"/>
    </source>
</evidence>
<feature type="compositionally biased region" description="Low complexity" evidence="1">
    <location>
        <begin position="32"/>
        <end position="44"/>
    </location>
</feature>
<keyword evidence="2" id="KW-1185">Reference proteome</keyword>
<name>A0A915DTD2_9BILA</name>
<sequence length="265" mass="27951">MHSNCVLKSITVSSLPTSTSNSPTLQISNNKSTATTHSSPTTSSKQVQVIVTPDAAVSNRLPSTSIPPPPSTSITNRIRHHFNRRTSSHTALLFVPEQRRVSTVSGNSINSCPTEFTEEEEEEDEVSDQLIETAPPSQNSSRGASPAAQVAAAVYTSMYGSGEEPSMLTVGDMPNCRLTVGGLHTSKSDSPDISRRKSVQTGAPAIAFRTGGGGCSAKVGGRRSFERRSSQPTISVNLSGINAVGGYHYHHPHRHAASSSASPLS</sequence>
<protein>
    <submittedName>
        <fullName evidence="3">Uncharacterized protein</fullName>
    </submittedName>
</protein>
<feature type="region of interest" description="Disordered" evidence="1">
    <location>
        <begin position="14"/>
        <end position="47"/>
    </location>
</feature>
<feature type="compositionally biased region" description="Acidic residues" evidence="1">
    <location>
        <begin position="116"/>
        <end position="127"/>
    </location>
</feature>
<feature type="compositionally biased region" description="Polar residues" evidence="1">
    <location>
        <begin position="104"/>
        <end position="113"/>
    </location>
</feature>
<evidence type="ECO:0000313" key="3">
    <source>
        <dbReference type="WBParaSite" id="jg23450"/>
    </source>
</evidence>
<feature type="compositionally biased region" description="Low complexity" evidence="1">
    <location>
        <begin position="14"/>
        <end position="25"/>
    </location>
</feature>
<reference evidence="3" key="1">
    <citation type="submission" date="2022-11" db="UniProtKB">
        <authorList>
            <consortium name="WormBaseParasite"/>
        </authorList>
    </citation>
    <scope>IDENTIFICATION</scope>
</reference>
<dbReference type="Proteomes" id="UP000887574">
    <property type="component" value="Unplaced"/>
</dbReference>